<evidence type="ECO:0000256" key="1">
    <source>
        <dbReference type="ARBA" id="ARBA00023015"/>
    </source>
</evidence>
<dbReference type="RefSeq" id="WP_075012155.1">
    <property type="nucleotide sequence ID" value="NZ_FOWE01000002.1"/>
</dbReference>
<dbReference type="GO" id="GO:0005829">
    <property type="term" value="C:cytosol"/>
    <property type="evidence" value="ECO:0007669"/>
    <property type="project" value="TreeGrafter"/>
</dbReference>
<gene>
    <name evidence="5" type="ORF">SAMN05660359_00688</name>
</gene>
<dbReference type="InterPro" id="IPR019888">
    <property type="entry name" value="Tscrpt_reg_AsnC-like"/>
</dbReference>
<accession>A0A1I5DCM5</accession>
<dbReference type="InterPro" id="IPR036388">
    <property type="entry name" value="WH-like_DNA-bd_sf"/>
</dbReference>
<evidence type="ECO:0000313" key="5">
    <source>
        <dbReference type="EMBL" id="SFN96989.1"/>
    </source>
</evidence>
<keyword evidence="3" id="KW-0804">Transcription</keyword>
<keyword evidence="2 5" id="KW-0238">DNA-binding</keyword>
<dbReference type="SMART" id="SM00344">
    <property type="entry name" value="HTH_ASNC"/>
    <property type="match status" value="1"/>
</dbReference>
<evidence type="ECO:0000256" key="2">
    <source>
        <dbReference type="ARBA" id="ARBA00023125"/>
    </source>
</evidence>
<dbReference type="Gene3D" id="3.30.70.920">
    <property type="match status" value="1"/>
</dbReference>
<keyword evidence="6" id="KW-1185">Reference proteome</keyword>
<dbReference type="Pfam" id="PF13404">
    <property type="entry name" value="HTH_AsnC-type"/>
    <property type="match status" value="1"/>
</dbReference>
<dbReference type="Proteomes" id="UP000183642">
    <property type="component" value="Unassembled WGS sequence"/>
</dbReference>
<feature type="domain" description="HTH asnC-type" evidence="4">
    <location>
        <begin position="1"/>
        <end position="75"/>
    </location>
</feature>
<dbReference type="PANTHER" id="PTHR30154:SF45">
    <property type="entry name" value="TRANSCRIPTIONAL REGULATORY PROTEIN (PROBABLY ASNC-FAMILY)-RELATED"/>
    <property type="match status" value="1"/>
</dbReference>
<protein>
    <submittedName>
        <fullName evidence="5">DNA-binding transcriptional regulator, Lrp family</fullName>
    </submittedName>
</protein>
<proteinExistence type="predicted"/>
<dbReference type="PANTHER" id="PTHR30154">
    <property type="entry name" value="LEUCINE-RESPONSIVE REGULATORY PROTEIN"/>
    <property type="match status" value="1"/>
</dbReference>
<dbReference type="SUPFAM" id="SSF54909">
    <property type="entry name" value="Dimeric alpha+beta barrel"/>
    <property type="match status" value="1"/>
</dbReference>
<dbReference type="Pfam" id="PF01037">
    <property type="entry name" value="AsnC_trans_reg"/>
    <property type="match status" value="1"/>
</dbReference>
<keyword evidence="1" id="KW-0805">Transcription regulation</keyword>
<dbReference type="InterPro" id="IPR036390">
    <property type="entry name" value="WH_DNA-bd_sf"/>
</dbReference>
<evidence type="ECO:0000256" key="3">
    <source>
        <dbReference type="ARBA" id="ARBA00023163"/>
    </source>
</evidence>
<dbReference type="EMBL" id="FOWE01000002">
    <property type="protein sequence ID" value="SFN96989.1"/>
    <property type="molecule type" value="Genomic_DNA"/>
</dbReference>
<name>A0A1I5DCM5_9ACTN</name>
<dbReference type="AlphaFoldDB" id="A0A1I5DCM5"/>
<dbReference type="OrthoDB" id="4379331at2"/>
<dbReference type="PRINTS" id="PR00033">
    <property type="entry name" value="HTHASNC"/>
</dbReference>
<dbReference type="SUPFAM" id="SSF46785">
    <property type="entry name" value="Winged helix' DNA-binding domain"/>
    <property type="match status" value="1"/>
</dbReference>
<evidence type="ECO:0000259" key="4">
    <source>
        <dbReference type="PROSITE" id="PS50956"/>
    </source>
</evidence>
<sequence>MDELDRSIVQHLLRDARTTYGRIGAEVSLSAPAVKRRVDRLLRSGAIRGFTAVLDPAVLEWDVEAYVWVYCQGAPDPDEVRAQFEDVPEVVQATTISGTADAVLRLQARDTAELERAVRRLRALPTVARTESAVVLSRLIDRPRT</sequence>
<dbReference type="PROSITE" id="PS50956">
    <property type="entry name" value="HTH_ASNC_2"/>
    <property type="match status" value="1"/>
</dbReference>
<dbReference type="InterPro" id="IPR019887">
    <property type="entry name" value="Tscrpt_reg_AsnC/Lrp_C"/>
</dbReference>
<evidence type="ECO:0000313" key="6">
    <source>
        <dbReference type="Proteomes" id="UP000183642"/>
    </source>
</evidence>
<organism evidence="5 6">
    <name type="scientific">Geodermatophilus obscurus</name>
    <dbReference type="NCBI Taxonomy" id="1861"/>
    <lineage>
        <taxon>Bacteria</taxon>
        <taxon>Bacillati</taxon>
        <taxon>Actinomycetota</taxon>
        <taxon>Actinomycetes</taxon>
        <taxon>Geodermatophilales</taxon>
        <taxon>Geodermatophilaceae</taxon>
        <taxon>Geodermatophilus</taxon>
    </lineage>
</organism>
<dbReference type="GO" id="GO:0043565">
    <property type="term" value="F:sequence-specific DNA binding"/>
    <property type="evidence" value="ECO:0007669"/>
    <property type="project" value="InterPro"/>
</dbReference>
<dbReference type="InterPro" id="IPR011008">
    <property type="entry name" value="Dimeric_a/b-barrel"/>
</dbReference>
<dbReference type="GO" id="GO:0043200">
    <property type="term" value="P:response to amino acid"/>
    <property type="evidence" value="ECO:0007669"/>
    <property type="project" value="TreeGrafter"/>
</dbReference>
<reference evidence="6" key="1">
    <citation type="submission" date="2016-10" db="EMBL/GenBank/DDBJ databases">
        <authorList>
            <person name="Varghese N."/>
            <person name="Submissions S."/>
        </authorList>
    </citation>
    <scope>NUCLEOTIDE SEQUENCE [LARGE SCALE GENOMIC DNA]</scope>
    <source>
        <strain evidence="6">DSM 43161</strain>
    </source>
</reference>
<dbReference type="Gene3D" id="1.10.10.10">
    <property type="entry name" value="Winged helix-like DNA-binding domain superfamily/Winged helix DNA-binding domain"/>
    <property type="match status" value="1"/>
</dbReference>
<dbReference type="InterPro" id="IPR000485">
    <property type="entry name" value="AsnC-type_HTH_dom"/>
</dbReference>